<name>A0A937XAA0_UNCEI</name>
<comment type="caution">
    <text evidence="4">The sequence shown here is derived from an EMBL/GenBank/DDBJ whole genome shotgun (WGS) entry which is preliminary data.</text>
</comment>
<dbReference type="GO" id="GO:0046983">
    <property type="term" value="F:protein dimerization activity"/>
    <property type="evidence" value="ECO:0007669"/>
    <property type="project" value="InterPro"/>
</dbReference>
<keyword evidence="4" id="KW-0560">Oxidoreductase</keyword>
<dbReference type="Gene3D" id="3.40.50.720">
    <property type="entry name" value="NAD(P)-binding Rossmann-like Domain"/>
    <property type="match status" value="1"/>
</dbReference>
<evidence type="ECO:0000259" key="3">
    <source>
        <dbReference type="SMART" id="SM00859"/>
    </source>
</evidence>
<dbReference type="Pfam" id="PF02774">
    <property type="entry name" value="Semialdhyde_dhC"/>
    <property type="match status" value="1"/>
</dbReference>
<reference evidence="4" key="1">
    <citation type="submission" date="2019-03" db="EMBL/GenBank/DDBJ databases">
        <title>Lake Tanganyika Metagenome-Assembled Genomes (MAGs).</title>
        <authorList>
            <person name="Tran P."/>
        </authorList>
    </citation>
    <scope>NUCLEOTIDE SEQUENCE</scope>
    <source>
        <strain evidence="4">M_DeepCast_400m_m2_100</strain>
    </source>
</reference>
<dbReference type="EC" id="1.2.1.11" evidence="4"/>
<dbReference type="AlphaFoldDB" id="A0A937XAA0"/>
<dbReference type="SMART" id="SM00859">
    <property type="entry name" value="Semialdhyde_dh"/>
    <property type="match status" value="1"/>
</dbReference>
<evidence type="ECO:0000256" key="1">
    <source>
        <dbReference type="ARBA" id="ARBA00010584"/>
    </source>
</evidence>
<feature type="domain" description="Semialdehyde dehydrogenase NAD-binding" evidence="3">
    <location>
        <begin position="6"/>
        <end position="121"/>
    </location>
</feature>
<dbReference type="GO" id="GO:0004073">
    <property type="term" value="F:aspartate-semialdehyde dehydrogenase activity"/>
    <property type="evidence" value="ECO:0007669"/>
    <property type="project" value="UniProtKB-EC"/>
</dbReference>
<feature type="active site" description="Proton acceptor" evidence="2">
    <location>
        <position position="254"/>
    </location>
</feature>
<dbReference type="PIRSF" id="PIRSF000148">
    <property type="entry name" value="ASA_dh"/>
    <property type="match status" value="1"/>
</dbReference>
<dbReference type="Proteomes" id="UP000748308">
    <property type="component" value="Unassembled WGS sequence"/>
</dbReference>
<dbReference type="Gene3D" id="3.30.360.10">
    <property type="entry name" value="Dihydrodipicolinate Reductase, domain 2"/>
    <property type="match status" value="1"/>
</dbReference>
<dbReference type="SUPFAM" id="SSF55347">
    <property type="entry name" value="Glyceraldehyde-3-phosphate dehydrogenase-like, C-terminal domain"/>
    <property type="match status" value="1"/>
</dbReference>
<organism evidence="4 5">
    <name type="scientific">Eiseniibacteriota bacterium</name>
    <dbReference type="NCBI Taxonomy" id="2212470"/>
    <lineage>
        <taxon>Bacteria</taxon>
        <taxon>Candidatus Eiseniibacteriota</taxon>
    </lineage>
</organism>
<comment type="similarity">
    <text evidence="1">Belongs to the aspartate-semialdehyde dehydrogenase family.</text>
</comment>
<dbReference type="NCBIfam" id="NF011456">
    <property type="entry name" value="PRK14874.1"/>
    <property type="match status" value="1"/>
</dbReference>
<dbReference type="InterPro" id="IPR012280">
    <property type="entry name" value="Semialdhyde_DH_dimer_dom"/>
</dbReference>
<dbReference type="InterPro" id="IPR000534">
    <property type="entry name" value="Semialdehyde_DH_NAD-bd"/>
</dbReference>
<dbReference type="GO" id="GO:0051287">
    <property type="term" value="F:NAD binding"/>
    <property type="evidence" value="ECO:0007669"/>
    <property type="project" value="InterPro"/>
</dbReference>
<proteinExistence type="inferred from homology"/>
<dbReference type="SUPFAM" id="SSF51735">
    <property type="entry name" value="NAD(P)-binding Rossmann-fold domains"/>
    <property type="match status" value="1"/>
</dbReference>
<protein>
    <submittedName>
        <fullName evidence="4">Aspartate-semialdehyde dehydrogenase</fullName>
        <ecNumber evidence="4">1.2.1.11</ecNumber>
    </submittedName>
</protein>
<gene>
    <name evidence="4" type="ORF">FJY75_11145</name>
</gene>
<dbReference type="EMBL" id="VGIY01000344">
    <property type="protein sequence ID" value="MBM3318395.1"/>
    <property type="molecule type" value="Genomic_DNA"/>
</dbReference>
<evidence type="ECO:0000313" key="5">
    <source>
        <dbReference type="Proteomes" id="UP000748308"/>
    </source>
</evidence>
<dbReference type="PANTHER" id="PTHR46278">
    <property type="entry name" value="DEHYDROGENASE, PUTATIVE-RELATED"/>
    <property type="match status" value="1"/>
</dbReference>
<accession>A0A937XAA0</accession>
<dbReference type="CDD" id="cd02316">
    <property type="entry name" value="VcASADH2_like_N"/>
    <property type="match status" value="1"/>
</dbReference>
<evidence type="ECO:0000256" key="2">
    <source>
        <dbReference type="PIRSR" id="PIRSR000148-1"/>
    </source>
</evidence>
<sequence>MERALHLGVAGATGLVGGEFLALLEKRRFPLASLRLFASARSVGRRLRWGAGEIAVEDLATADPRGLDVLLCSAGKRVAAEQAPRFAAAGAIVIDNSSAFREDPAVPLIVPEVNGARLRDWLAGARSGATLARGGIIANPNCTTIVLLLPLDALRRAFGLEEVVVSTYQAVSGAGREARDELLGQARAFSLGEPETWRHYDRPIFLNVIPKIGDWVGADCFEEVKVVRETRRILGAPDLRLYATTVRVPVERCHSASVFARLGRPATEVEVREALAGAPGVALEDLPTPRELARREEVFVGRIRVGPDDGRVVRLWIVSDQLWKGAALNAIQIAERIAADGG</sequence>
<feature type="active site" description="Acyl-thioester intermediate" evidence="2">
    <location>
        <position position="142"/>
    </location>
</feature>
<evidence type="ECO:0000313" key="4">
    <source>
        <dbReference type="EMBL" id="MBM3318395.1"/>
    </source>
</evidence>
<dbReference type="InterPro" id="IPR036291">
    <property type="entry name" value="NAD(P)-bd_dom_sf"/>
</dbReference>
<dbReference type="Pfam" id="PF01118">
    <property type="entry name" value="Semialdhyde_dh"/>
    <property type="match status" value="1"/>
</dbReference>
<dbReference type="PANTHER" id="PTHR46278:SF2">
    <property type="entry name" value="ASPARTATE-SEMIALDEHYDE DEHYDROGENASE"/>
    <property type="match status" value="1"/>
</dbReference>
<dbReference type="GO" id="GO:0008652">
    <property type="term" value="P:amino acid biosynthetic process"/>
    <property type="evidence" value="ECO:0007669"/>
    <property type="project" value="InterPro"/>
</dbReference>